<comment type="caution">
    <text evidence="2">The sequence shown here is derived from an EMBL/GenBank/DDBJ whole genome shotgun (WGS) entry which is preliminary data.</text>
</comment>
<evidence type="ECO:0000313" key="2">
    <source>
        <dbReference type="EMBL" id="GMM58022.1"/>
    </source>
</evidence>
<evidence type="ECO:0000313" key="3">
    <source>
        <dbReference type="Proteomes" id="UP001377567"/>
    </source>
</evidence>
<name>A0AAV5S324_MAUHU</name>
<proteinExistence type="predicted"/>
<dbReference type="EMBL" id="BTGD01000018">
    <property type="protein sequence ID" value="GMM58022.1"/>
    <property type="molecule type" value="Genomic_DNA"/>
</dbReference>
<accession>A0AAV5S324</accession>
<organism evidence="2 3">
    <name type="scientific">Maudiozyma humilis</name>
    <name type="common">Sour dough yeast</name>
    <name type="synonym">Kazachstania humilis</name>
    <dbReference type="NCBI Taxonomy" id="51915"/>
    <lineage>
        <taxon>Eukaryota</taxon>
        <taxon>Fungi</taxon>
        <taxon>Dikarya</taxon>
        <taxon>Ascomycota</taxon>
        <taxon>Saccharomycotina</taxon>
        <taxon>Saccharomycetes</taxon>
        <taxon>Saccharomycetales</taxon>
        <taxon>Saccharomycetaceae</taxon>
        <taxon>Maudiozyma</taxon>
    </lineage>
</organism>
<reference evidence="2 3" key="1">
    <citation type="journal article" date="2023" name="Elife">
        <title>Identification of key yeast species and microbe-microbe interactions impacting larval growth of Drosophila in the wild.</title>
        <authorList>
            <person name="Mure A."/>
            <person name="Sugiura Y."/>
            <person name="Maeda R."/>
            <person name="Honda K."/>
            <person name="Sakurai N."/>
            <person name="Takahashi Y."/>
            <person name="Watada M."/>
            <person name="Katoh T."/>
            <person name="Gotoh A."/>
            <person name="Gotoh Y."/>
            <person name="Taniguchi I."/>
            <person name="Nakamura K."/>
            <person name="Hayashi T."/>
            <person name="Katayama T."/>
            <person name="Uemura T."/>
            <person name="Hattori Y."/>
        </authorList>
    </citation>
    <scope>NUCLEOTIDE SEQUENCE [LARGE SCALE GENOMIC DNA]</scope>
    <source>
        <strain evidence="2 3">KH-74</strain>
    </source>
</reference>
<evidence type="ECO:0000256" key="1">
    <source>
        <dbReference type="SAM" id="MobiDB-lite"/>
    </source>
</evidence>
<feature type="region of interest" description="Disordered" evidence="1">
    <location>
        <begin position="1"/>
        <end position="33"/>
    </location>
</feature>
<gene>
    <name evidence="2" type="ORF">DAKH74_046380</name>
</gene>
<dbReference type="AlphaFoldDB" id="A0AAV5S324"/>
<dbReference type="Proteomes" id="UP001377567">
    <property type="component" value="Unassembled WGS sequence"/>
</dbReference>
<keyword evidence="3" id="KW-1185">Reference proteome</keyword>
<protein>
    <submittedName>
        <fullName evidence="2">Uncharacterized protein</fullName>
    </submittedName>
</protein>
<sequence>MIMTEHTPKLPYPSPPKEHAANSSAGPRPIVDISLTEPPVQNVEEPQQPPYFLRLLGQYEMSPPEYSVLDMSPTSNVQETEESKGIIQQPQTPSGIIHVRPRWKSVRRPRLILTVPSPDSMQRRRSLYRMRARARRCGIILRESTPQPKQDFGNQSTVNSEGLQKVVGRPSPQNSANEGNIIEAVHSDQQVNVRKPQVMKEFDHHSSFFDEDLYTNIPAKVSTQLDMPNHVDSRQATIRDRQEKVDQIVEAFVKSIRDLRIDDKDGQDCALFSRDYSPVTSRSYLEEAELLADQKELTTPGKSGARSQRYKGLGDMLASTRRRSKRLATANAYFPDFNTARSLHLVTSSCEGSNRSAKSASSSKHLNIKKFK</sequence>
<feature type="region of interest" description="Disordered" evidence="1">
    <location>
        <begin position="352"/>
        <end position="372"/>
    </location>
</feature>